<dbReference type="Proteomes" id="UP000663834">
    <property type="component" value="Unassembled WGS sequence"/>
</dbReference>
<dbReference type="AlphaFoldDB" id="A0A815VVR9"/>
<proteinExistence type="predicted"/>
<protein>
    <recommendedName>
        <fullName evidence="4">HTH CENPB-type domain-containing protein</fullName>
    </recommendedName>
</protein>
<feature type="region of interest" description="Disordered" evidence="1">
    <location>
        <begin position="284"/>
        <end position="339"/>
    </location>
</feature>
<name>A0A815VVR9_9BILA</name>
<gene>
    <name evidence="2" type="ORF">KQP761_LOCUS16706</name>
</gene>
<evidence type="ECO:0000313" key="2">
    <source>
        <dbReference type="EMBL" id="CAF1537162.1"/>
    </source>
</evidence>
<feature type="compositionally biased region" description="Polar residues" evidence="1">
    <location>
        <begin position="318"/>
        <end position="339"/>
    </location>
</feature>
<evidence type="ECO:0000313" key="3">
    <source>
        <dbReference type="Proteomes" id="UP000663834"/>
    </source>
</evidence>
<dbReference type="OrthoDB" id="10043687at2759"/>
<accession>A0A815VVR9</accession>
<dbReference type="InterPro" id="IPR009057">
    <property type="entry name" value="Homeodomain-like_sf"/>
</dbReference>
<reference evidence="2" key="1">
    <citation type="submission" date="2021-02" db="EMBL/GenBank/DDBJ databases">
        <authorList>
            <person name="Nowell W R."/>
        </authorList>
    </citation>
    <scope>NUCLEOTIDE SEQUENCE</scope>
</reference>
<dbReference type="Gene3D" id="1.10.10.60">
    <property type="entry name" value="Homeodomain-like"/>
    <property type="match status" value="1"/>
</dbReference>
<evidence type="ECO:0008006" key="4">
    <source>
        <dbReference type="Google" id="ProtNLM"/>
    </source>
</evidence>
<sequence length="459" mass="51509">MPRKYIKHVKKKYRDTNFKLAMEAITSGRSIRDASNSFLVPYTTLNSHVNNEVLYGQVGRPIKFSMEEEVYLEQTVVALQSWGVLLSIEEFLHISEEYASSLNKSHLFPAGKPTYDWLRSFLKRHTNLILKKSYPLEKKRAVLTSEQIEEWFGLLSKVIEENDLANCPAQLFNCDETDLSDSISYSKVLVHRRTSNAYRIQGGSGGKSFASVMFCASATDFLLPPFVVYKSERLYQEWCSGGPPEACFYNSENTTASSRPGFSSFGSSRNAITTLDQVLEDTISNNSSHNADDDTDEDEDYVPNLSTNSFSIKRLPTKKQTPSDEGSSTNKYHAQTKQSQQSLKAITHTLQAVFAPSLQQTALKPTKRTMLKRSSGQIMTEEDVIKQLEEKRKQKISKQSRSTTGRFNGAKRRKSETHDSSIVSPTNKAMLLRSSSSSIDPIQSSITIVQAPSVSHDGI</sequence>
<evidence type="ECO:0000256" key="1">
    <source>
        <dbReference type="SAM" id="MobiDB-lite"/>
    </source>
</evidence>
<feature type="region of interest" description="Disordered" evidence="1">
    <location>
        <begin position="390"/>
        <end position="426"/>
    </location>
</feature>
<dbReference type="EMBL" id="CAJNOW010008439">
    <property type="protein sequence ID" value="CAF1537162.1"/>
    <property type="molecule type" value="Genomic_DNA"/>
</dbReference>
<comment type="caution">
    <text evidence="2">The sequence shown here is derived from an EMBL/GenBank/DDBJ whole genome shotgun (WGS) entry which is preliminary data.</text>
</comment>
<dbReference type="SUPFAM" id="SSF46689">
    <property type="entry name" value="Homeodomain-like"/>
    <property type="match status" value="1"/>
</dbReference>
<organism evidence="2 3">
    <name type="scientific">Rotaria magnacalcarata</name>
    <dbReference type="NCBI Taxonomy" id="392030"/>
    <lineage>
        <taxon>Eukaryota</taxon>
        <taxon>Metazoa</taxon>
        <taxon>Spiralia</taxon>
        <taxon>Gnathifera</taxon>
        <taxon>Rotifera</taxon>
        <taxon>Eurotatoria</taxon>
        <taxon>Bdelloidea</taxon>
        <taxon>Philodinida</taxon>
        <taxon>Philodinidae</taxon>
        <taxon>Rotaria</taxon>
    </lineage>
</organism>